<keyword evidence="2" id="KW-0328">Glycosyltransferase</keyword>
<protein>
    <recommendedName>
        <fullName evidence="9">Glycosyltransferase 61 catalytic domain-containing protein</fullName>
    </recommendedName>
</protein>
<dbReference type="Proteomes" id="UP000054270">
    <property type="component" value="Unassembled WGS sequence"/>
</dbReference>
<dbReference type="STRING" id="945553.A0A0D2MDD4"/>
<accession>A0A0D2MDD4</accession>
<dbReference type="Pfam" id="PF04577">
    <property type="entry name" value="Glyco_transf_61"/>
    <property type="match status" value="1"/>
</dbReference>
<evidence type="ECO:0000256" key="2">
    <source>
        <dbReference type="ARBA" id="ARBA00022676"/>
    </source>
</evidence>
<sequence>MWSRRRQGAIALICLCAILYLYTALPTDIRGHIKAYGPTRWRQGSYADGEPPPPPPPAENSPPDTSISETTLPGAVHVPGFTIFDRLYVWNGTLYAVTSNAKAFPDLRTVISQPKDRLNGVNIDPTPEDMQIISPEDAKPFLGDHAIVISGTSFIFWDTEQFMAHYYHWWGELILGAIRVYASLALVPGIATPLPEPKRFIMPNIVDHSWRDRAGVDGPLMRAGWPDASIERGDLWADLVGLNSTFVFERAMVISRTGAHTSPLSSLWYKMISSTMNVTVPDDFWKPLQQRVIENAVGYLPVMDENGTVLSEPKSKAPVVTYISRQSGVRRLSDEAHEGLVKELQALEEEGLIELNIAAMEFLTFSQQLETVARTTIMVGVHGNGLTHQLWMPSSPRSTIIEIFFPQSYLHDYELLARNMGHKHYAVWNDTYVTYAPGKWFEGVEQGDRKDFNGVSIPVHGPTVAELIRDRLTTDAQ</sequence>
<feature type="domain" description="Glycosyltransferase 61 catalytic" evidence="9">
    <location>
        <begin position="166"/>
        <end position="394"/>
    </location>
</feature>
<dbReference type="InterPro" id="IPR007657">
    <property type="entry name" value="Glycosyltransferase_61"/>
</dbReference>
<dbReference type="OrthoDB" id="529273at2759"/>
<keyword evidence="7" id="KW-0325">Glycoprotein</keyword>
<feature type="region of interest" description="Disordered" evidence="8">
    <location>
        <begin position="43"/>
        <end position="70"/>
    </location>
</feature>
<dbReference type="InterPro" id="IPR049625">
    <property type="entry name" value="Glyco_transf_61_cat"/>
</dbReference>
<dbReference type="OMA" id="HYYHWWG"/>
<organism evidence="10 11">
    <name type="scientific">Hypholoma sublateritium (strain FD-334 SS-4)</name>
    <dbReference type="NCBI Taxonomy" id="945553"/>
    <lineage>
        <taxon>Eukaryota</taxon>
        <taxon>Fungi</taxon>
        <taxon>Dikarya</taxon>
        <taxon>Basidiomycota</taxon>
        <taxon>Agaricomycotina</taxon>
        <taxon>Agaricomycetes</taxon>
        <taxon>Agaricomycetidae</taxon>
        <taxon>Agaricales</taxon>
        <taxon>Agaricineae</taxon>
        <taxon>Strophariaceae</taxon>
        <taxon>Hypholoma</taxon>
    </lineage>
</organism>
<proteinExistence type="predicted"/>
<evidence type="ECO:0000256" key="5">
    <source>
        <dbReference type="ARBA" id="ARBA00022989"/>
    </source>
</evidence>
<gene>
    <name evidence="10" type="ORF">HYPSUDRAFT_41914</name>
</gene>
<keyword evidence="5" id="KW-1133">Transmembrane helix</keyword>
<evidence type="ECO:0000313" key="11">
    <source>
        <dbReference type="Proteomes" id="UP000054270"/>
    </source>
</evidence>
<keyword evidence="6" id="KW-0472">Membrane</keyword>
<evidence type="ECO:0000256" key="7">
    <source>
        <dbReference type="ARBA" id="ARBA00023180"/>
    </source>
</evidence>
<keyword evidence="11" id="KW-1185">Reference proteome</keyword>
<comment type="subcellular location">
    <subcellularLocation>
        <location evidence="1">Membrane</location>
        <topology evidence="1">Single-pass membrane protein</topology>
    </subcellularLocation>
</comment>
<dbReference type="EMBL" id="KN817557">
    <property type="protein sequence ID" value="KJA21543.1"/>
    <property type="molecule type" value="Genomic_DNA"/>
</dbReference>
<dbReference type="PANTHER" id="PTHR20961:SF38">
    <property type="entry name" value="PROTEIN O-LINKED-MANNOSE BETA-1,4-N-ACETYLGLUCOSAMINYLTRANSFERASE 2"/>
    <property type="match status" value="1"/>
</dbReference>
<evidence type="ECO:0000256" key="8">
    <source>
        <dbReference type="SAM" id="MobiDB-lite"/>
    </source>
</evidence>
<keyword evidence="3" id="KW-0808">Transferase</keyword>
<evidence type="ECO:0000313" key="10">
    <source>
        <dbReference type="EMBL" id="KJA21543.1"/>
    </source>
</evidence>
<name>A0A0D2MDD4_HYPSF</name>
<dbReference type="GO" id="GO:0035269">
    <property type="term" value="P:protein O-linked glycosylation via mannose"/>
    <property type="evidence" value="ECO:0007669"/>
    <property type="project" value="TreeGrafter"/>
</dbReference>
<evidence type="ECO:0000256" key="3">
    <source>
        <dbReference type="ARBA" id="ARBA00022679"/>
    </source>
</evidence>
<dbReference type="GO" id="GO:0097363">
    <property type="term" value="F:protein O-acetylglucosaminyltransferase activity"/>
    <property type="evidence" value="ECO:0007669"/>
    <property type="project" value="TreeGrafter"/>
</dbReference>
<dbReference type="PANTHER" id="PTHR20961">
    <property type="entry name" value="GLYCOSYLTRANSFERASE"/>
    <property type="match status" value="1"/>
</dbReference>
<dbReference type="GO" id="GO:0005783">
    <property type="term" value="C:endoplasmic reticulum"/>
    <property type="evidence" value="ECO:0007669"/>
    <property type="project" value="TreeGrafter"/>
</dbReference>
<reference evidence="11" key="1">
    <citation type="submission" date="2014-04" db="EMBL/GenBank/DDBJ databases">
        <title>Evolutionary Origins and Diversification of the Mycorrhizal Mutualists.</title>
        <authorList>
            <consortium name="DOE Joint Genome Institute"/>
            <consortium name="Mycorrhizal Genomics Consortium"/>
            <person name="Kohler A."/>
            <person name="Kuo A."/>
            <person name="Nagy L.G."/>
            <person name="Floudas D."/>
            <person name="Copeland A."/>
            <person name="Barry K.W."/>
            <person name="Cichocki N."/>
            <person name="Veneault-Fourrey C."/>
            <person name="LaButti K."/>
            <person name="Lindquist E.A."/>
            <person name="Lipzen A."/>
            <person name="Lundell T."/>
            <person name="Morin E."/>
            <person name="Murat C."/>
            <person name="Riley R."/>
            <person name="Ohm R."/>
            <person name="Sun H."/>
            <person name="Tunlid A."/>
            <person name="Henrissat B."/>
            <person name="Grigoriev I.V."/>
            <person name="Hibbett D.S."/>
            <person name="Martin F."/>
        </authorList>
    </citation>
    <scope>NUCLEOTIDE SEQUENCE [LARGE SCALE GENOMIC DNA]</scope>
    <source>
        <strain evidence="11">FD-334 SS-4</strain>
    </source>
</reference>
<feature type="compositionally biased region" description="Pro residues" evidence="8">
    <location>
        <begin position="50"/>
        <end position="60"/>
    </location>
</feature>
<evidence type="ECO:0000256" key="4">
    <source>
        <dbReference type="ARBA" id="ARBA00022692"/>
    </source>
</evidence>
<dbReference type="AlphaFoldDB" id="A0A0D2MDD4"/>
<dbReference type="GO" id="GO:0016020">
    <property type="term" value="C:membrane"/>
    <property type="evidence" value="ECO:0007669"/>
    <property type="project" value="UniProtKB-SubCell"/>
</dbReference>
<evidence type="ECO:0000256" key="6">
    <source>
        <dbReference type="ARBA" id="ARBA00023136"/>
    </source>
</evidence>
<evidence type="ECO:0000256" key="1">
    <source>
        <dbReference type="ARBA" id="ARBA00004167"/>
    </source>
</evidence>
<keyword evidence="4" id="KW-0812">Transmembrane</keyword>
<evidence type="ECO:0000259" key="9">
    <source>
        <dbReference type="Pfam" id="PF04577"/>
    </source>
</evidence>